<feature type="compositionally biased region" description="Polar residues" evidence="1">
    <location>
        <begin position="267"/>
        <end position="283"/>
    </location>
</feature>
<dbReference type="EMBL" id="MU006310">
    <property type="protein sequence ID" value="KAF2849708.1"/>
    <property type="molecule type" value="Genomic_DNA"/>
</dbReference>
<keyword evidence="3" id="KW-1185">Reference proteome</keyword>
<evidence type="ECO:0000313" key="2">
    <source>
        <dbReference type="EMBL" id="KAF2849708.1"/>
    </source>
</evidence>
<sequence length="456" mass="51585">MPTLTSTPILDAVLRQPRQPYDFGPAAPSLNLSFPPHANMTAVELLTFLPNVLQNADIIYRLVSNGGTRRLFSVIVNTHRLLLVRWSENTCGATLYKAMNEAGFEGWTVKIHDNWHKAKKANWNAENLDISGCLRPGQISEEQPAAPDVPFKSLAVDVKQMPRGHDALDLTRMVQYSVRKPHEVWLYPRDYSALLEHLGGPTTVAPQHHDREVFQRWLNVELPATNSTLTLLGSQSARNRQQFTIVQDQTLAPSMQSTMRMPEPANRSESTTRAFGRRPSNTGKRMGRPRKYVGTRQNVNGEVERGTGLRNGTYTRAAATYVAPPEIRTEPQDRVIELAFRIEGITNGGTAFSPYAFGGPRNLPPYRSLERVNRPDQKDVSEWAENLRWALKQRGCFGQLAQAGTWNESPEHMELIAKIRREQMWASYELVGHVAEEQYEEEQNLRLQNESGRPRG</sequence>
<evidence type="ECO:0000313" key="3">
    <source>
        <dbReference type="Proteomes" id="UP000799423"/>
    </source>
</evidence>
<proteinExistence type="predicted"/>
<evidence type="ECO:0000256" key="1">
    <source>
        <dbReference type="SAM" id="MobiDB-lite"/>
    </source>
</evidence>
<dbReference type="OrthoDB" id="3799525at2759"/>
<name>A0A6A7B5X0_9PLEO</name>
<feature type="region of interest" description="Disordered" evidence="1">
    <location>
        <begin position="256"/>
        <end position="291"/>
    </location>
</feature>
<protein>
    <submittedName>
        <fullName evidence="2">Uncharacterized protein</fullName>
    </submittedName>
</protein>
<organism evidence="2 3">
    <name type="scientific">Plenodomus tracheiphilus IPT5</name>
    <dbReference type="NCBI Taxonomy" id="1408161"/>
    <lineage>
        <taxon>Eukaryota</taxon>
        <taxon>Fungi</taxon>
        <taxon>Dikarya</taxon>
        <taxon>Ascomycota</taxon>
        <taxon>Pezizomycotina</taxon>
        <taxon>Dothideomycetes</taxon>
        <taxon>Pleosporomycetidae</taxon>
        <taxon>Pleosporales</taxon>
        <taxon>Pleosporineae</taxon>
        <taxon>Leptosphaeriaceae</taxon>
        <taxon>Plenodomus</taxon>
    </lineage>
</organism>
<reference evidence="2" key="1">
    <citation type="submission" date="2020-01" db="EMBL/GenBank/DDBJ databases">
        <authorList>
            <consortium name="DOE Joint Genome Institute"/>
            <person name="Haridas S."/>
            <person name="Albert R."/>
            <person name="Binder M."/>
            <person name="Bloem J."/>
            <person name="Labutti K."/>
            <person name="Salamov A."/>
            <person name="Andreopoulos B."/>
            <person name="Baker S.E."/>
            <person name="Barry K."/>
            <person name="Bills G."/>
            <person name="Bluhm B.H."/>
            <person name="Cannon C."/>
            <person name="Castanera R."/>
            <person name="Culley D.E."/>
            <person name="Daum C."/>
            <person name="Ezra D."/>
            <person name="Gonzalez J.B."/>
            <person name="Henrissat B."/>
            <person name="Kuo A."/>
            <person name="Liang C."/>
            <person name="Lipzen A."/>
            <person name="Lutzoni F."/>
            <person name="Magnuson J."/>
            <person name="Mondo S."/>
            <person name="Nolan M."/>
            <person name="Ohm R."/>
            <person name="Pangilinan J."/>
            <person name="Park H.-J."/>
            <person name="Ramirez L."/>
            <person name="Alfaro M."/>
            <person name="Sun H."/>
            <person name="Tritt A."/>
            <person name="Yoshinaga Y."/>
            <person name="Zwiers L.-H."/>
            <person name="Turgeon B.G."/>
            <person name="Goodwin S.B."/>
            <person name="Spatafora J.W."/>
            <person name="Crous P.W."/>
            <person name="Grigoriev I.V."/>
        </authorList>
    </citation>
    <scope>NUCLEOTIDE SEQUENCE</scope>
    <source>
        <strain evidence="2">IPT5</strain>
    </source>
</reference>
<gene>
    <name evidence="2" type="ORF">T440DRAFT_518937</name>
</gene>
<dbReference type="Proteomes" id="UP000799423">
    <property type="component" value="Unassembled WGS sequence"/>
</dbReference>
<accession>A0A6A7B5X0</accession>
<dbReference type="AlphaFoldDB" id="A0A6A7B5X0"/>